<gene>
    <name evidence="3" type="ORF">FisN_33Lh001</name>
</gene>
<feature type="non-terminal residue" evidence="3">
    <location>
        <position position="739"/>
    </location>
</feature>
<feature type="region of interest" description="Disordered" evidence="1">
    <location>
        <begin position="639"/>
        <end position="659"/>
    </location>
</feature>
<evidence type="ECO:0000313" key="4">
    <source>
        <dbReference type="Proteomes" id="UP000198406"/>
    </source>
</evidence>
<accession>A0A1Z5KA46</accession>
<dbReference type="EMBL" id="BDSP01000197">
    <property type="protein sequence ID" value="GAX23114.1"/>
    <property type="molecule type" value="Genomic_DNA"/>
</dbReference>
<dbReference type="AlphaFoldDB" id="A0A1Z5KA46"/>
<feature type="signal peptide" evidence="2">
    <location>
        <begin position="1"/>
        <end position="23"/>
    </location>
</feature>
<evidence type="ECO:0000256" key="2">
    <source>
        <dbReference type="SAM" id="SignalP"/>
    </source>
</evidence>
<evidence type="ECO:0000313" key="3">
    <source>
        <dbReference type="EMBL" id="GAX23114.1"/>
    </source>
</evidence>
<proteinExistence type="predicted"/>
<dbReference type="InParanoid" id="A0A1Z5KA46"/>
<feature type="compositionally biased region" description="Polar residues" evidence="1">
    <location>
        <begin position="519"/>
        <end position="533"/>
    </location>
</feature>
<organism evidence="3 4">
    <name type="scientific">Fistulifera solaris</name>
    <name type="common">Oleaginous diatom</name>
    <dbReference type="NCBI Taxonomy" id="1519565"/>
    <lineage>
        <taxon>Eukaryota</taxon>
        <taxon>Sar</taxon>
        <taxon>Stramenopiles</taxon>
        <taxon>Ochrophyta</taxon>
        <taxon>Bacillariophyta</taxon>
        <taxon>Bacillariophyceae</taxon>
        <taxon>Bacillariophycidae</taxon>
        <taxon>Naviculales</taxon>
        <taxon>Naviculaceae</taxon>
        <taxon>Fistulifera</taxon>
    </lineage>
</organism>
<reference evidence="3 4" key="1">
    <citation type="journal article" date="2015" name="Plant Cell">
        <title>Oil accumulation by the oleaginous diatom Fistulifera solaris as revealed by the genome and transcriptome.</title>
        <authorList>
            <person name="Tanaka T."/>
            <person name="Maeda Y."/>
            <person name="Veluchamy A."/>
            <person name="Tanaka M."/>
            <person name="Abida H."/>
            <person name="Marechal E."/>
            <person name="Bowler C."/>
            <person name="Muto M."/>
            <person name="Sunaga Y."/>
            <person name="Tanaka M."/>
            <person name="Yoshino T."/>
            <person name="Taniguchi T."/>
            <person name="Fukuda Y."/>
            <person name="Nemoto M."/>
            <person name="Matsumoto M."/>
            <person name="Wong P.S."/>
            <person name="Aburatani S."/>
            <person name="Fujibuchi W."/>
        </authorList>
    </citation>
    <scope>NUCLEOTIDE SEQUENCE [LARGE SCALE GENOMIC DNA]</scope>
    <source>
        <strain evidence="3 4">JPCC DA0580</strain>
    </source>
</reference>
<name>A0A1Z5KA46_FISSO</name>
<feature type="region of interest" description="Disordered" evidence="1">
    <location>
        <begin position="519"/>
        <end position="543"/>
    </location>
</feature>
<keyword evidence="4" id="KW-1185">Reference proteome</keyword>
<keyword evidence="2" id="KW-0732">Signal</keyword>
<protein>
    <submittedName>
        <fullName evidence="3">Uncharacterized protein</fullName>
    </submittedName>
</protein>
<comment type="caution">
    <text evidence="3">The sequence shown here is derived from an EMBL/GenBank/DDBJ whole genome shotgun (WGS) entry which is preliminary data.</text>
</comment>
<dbReference type="Proteomes" id="UP000198406">
    <property type="component" value="Unassembled WGS sequence"/>
</dbReference>
<feature type="chain" id="PRO_5013232864" evidence="2">
    <location>
        <begin position="24"/>
        <end position="739"/>
    </location>
</feature>
<sequence length="739" mass="82024">MTGRTAFYTSLWISSLLSWPLVAFTTPRPPCQPRTTPTSMAPNFIESIRQTLFGTEKEILLKDFPVPDSEAVRRTLSLIAVHPQPKENQKTKKNNIFLKNIQQWWNQQLPARDVILQKDVEILSAEEYLSLRRELRPDFQIPSNNPPITVDVEEEAIQQAEINQDVIRPKSDSTPSTNFDSFTKDPPQVILTETVPQTTPAIGNMDAFRPQNDPTTVRPISLATILETQSNQPGRSTSQTSYLQSLEVAVSRPEGTSRQFTYLESLDASLGSRVSQVPRRQVLLEEPWVTVSESSNLDGAMMKEESLETLQVSFVELPKPSVPSEVTTRTSRSYLESLDVAVSRPEGTLRQLSYLEGLDDLDASESFAGRMSQIPRQQEAVIKAMSTQQGWGTRKETKCLLEEPRVTSSDSNYLDGAMLREESLESLPPEKVQESVQYSLPREVEELYDAINTNTDNDIRNQLDQGGTSELTQDDTLAEIDPIAYGVSTQQESLFAMGESAADSYYSQSSTISTEETAANESRFGYQTESANPNIPRRASFSPVRSTVKDYNSTSSSPYLASLRGLKNRPFQYEKEPITDTWKSKKSFEATTIGSFSPVRASIKNVNSTSSSPYLDTLRGQVIAPFDFKAATFAASAKDESVTPNKDATPLAAVTPNQSATQESFADDKLWSAQPTKASFAPVRPGVKNVDATSSSLYLTALRETTTPQPRMKSIKPKVTVNTQANLLPTVGLKDENKR</sequence>
<evidence type="ECO:0000256" key="1">
    <source>
        <dbReference type="SAM" id="MobiDB-lite"/>
    </source>
</evidence>